<name>A0A6A6CF94_ZASCE</name>
<dbReference type="RefSeq" id="XP_033666773.1">
    <property type="nucleotide sequence ID" value="XM_033806866.1"/>
</dbReference>
<protein>
    <submittedName>
        <fullName evidence="1">Uncharacterized protein</fullName>
    </submittedName>
</protein>
<organism evidence="1 2">
    <name type="scientific">Zasmidium cellare ATCC 36951</name>
    <dbReference type="NCBI Taxonomy" id="1080233"/>
    <lineage>
        <taxon>Eukaryota</taxon>
        <taxon>Fungi</taxon>
        <taxon>Dikarya</taxon>
        <taxon>Ascomycota</taxon>
        <taxon>Pezizomycotina</taxon>
        <taxon>Dothideomycetes</taxon>
        <taxon>Dothideomycetidae</taxon>
        <taxon>Mycosphaerellales</taxon>
        <taxon>Mycosphaerellaceae</taxon>
        <taxon>Zasmidium</taxon>
    </lineage>
</organism>
<evidence type="ECO:0000313" key="1">
    <source>
        <dbReference type="EMBL" id="KAF2165884.1"/>
    </source>
</evidence>
<sequence length="200" mass="21232">MAPEPAPAIPISGCKSPMRFNAGFYQYGRGFWASARDANTVISSPPLPPLGALIVPSLAVAIPQTDAATGLPQYYHWNITSWHAGCARSGCSYNFNVTGHKDGIYPSFLAYCAGEDIGFFEGCEILEGVSTSGTPFVAASLQPSRQDGVASLAVSLSFTDADTLITYNITGTHEATYNAFVAPLENFSIFVEDMTVTQVA</sequence>
<proteinExistence type="predicted"/>
<keyword evidence="2" id="KW-1185">Reference proteome</keyword>
<dbReference type="OrthoDB" id="3508922at2759"/>
<evidence type="ECO:0000313" key="2">
    <source>
        <dbReference type="Proteomes" id="UP000799537"/>
    </source>
</evidence>
<dbReference type="GeneID" id="54560138"/>
<accession>A0A6A6CF94</accession>
<dbReference type="AlphaFoldDB" id="A0A6A6CF94"/>
<dbReference type="EMBL" id="ML993598">
    <property type="protein sequence ID" value="KAF2165884.1"/>
    <property type="molecule type" value="Genomic_DNA"/>
</dbReference>
<gene>
    <name evidence="1" type="ORF">M409DRAFT_23615</name>
</gene>
<dbReference type="Proteomes" id="UP000799537">
    <property type="component" value="Unassembled WGS sequence"/>
</dbReference>
<reference evidence="1" key="1">
    <citation type="journal article" date="2020" name="Stud. Mycol.">
        <title>101 Dothideomycetes genomes: a test case for predicting lifestyles and emergence of pathogens.</title>
        <authorList>
            <person name="Haridas S."/>
            <person name="Albert R."/>
            <person name="Binder M."/>
            <person name="Bloem J."/>
            <person name="Labutti K."/>
            <person name="Salamov A."/>
            <person name="Andreopoulos B."/>
            <person name="Baker S."/>
            <person name="Barry K."/>
            <person name="Bills G."/>
            <person name="Bluhm B."/>
            <person name="Cannon C."/>
            <person name="Castanera R."/>
            <person name="Culley D."/>
            <person name="Daum C."/>
            <person name="Ezra D."/>
            <person name="Gonzalez J."/>
            <person name="Henrissat B."/>
            <person name="Kuo A."/>
            <person name="Liang C."/>
            <person name="Lipzen A."/>
            <person name="Lutzoni F."/>
            <person name="Magnuson J."/>
            <person name="Mondo S."/>
            <person name="Nolan M."/>
            <person name="Ohm R."/>
            <person name="Pangilinan J."/>
            <person name="Park H.-J."/>
            <person name="Ramirez L."/>
            <person name="Alfaro M."/>
            <person name="Sun H."/>
            <person name="Tritt A."/>
            <person name="Yoshinaga Y."/>
            <person name="Zwiers L.-H."/>
            <person name="Turgeon B."/>
            <person name="Goodwin S."/>
            <person name="Spatafora J."/>
            <person name="Crous P."/>
            <person name="Grigoriev I."/>
        </authorList>
    </citation>
    <scope>NUCLEOTIDE SEQUENCE</scope>
    <source>
        <strain evidence="1">ATCC 36951</strain>
    </source>
</reference>